<name>A0A026WDR2_OOCBI</name>
<keyword evidence="2" id="KW-1185">Reference proteome</keyword>
<dbReference type="AlphaFoldDB" id="A0A026WDR2"/>
<sequence length="51" mass="5830">MNLFLLGSELKDRATTLQWARELGLIPSSRYCNTHKQQMVLDDSRGVCGEF</sequence>
<dbReference type="Proteomes" id="UP000053097">
    <property type="component" value="Unassembled WGS sequence"/>
</dbReference>
<organism evidence="1 2">
    <name type="scientific">Ooceraea biroi</name>
    <name type="common">Clonal raider ant</name>
    <name type="synonym">Cerapachys biroi</name>
    <dbReference type="NCBI Taxonomy" id="2015173"/>
    <lineage>
        <taxon>Eukaryota</taxon>
        <taxon>Metazoa</taxon>
        <taxon>Ecdysozoa</taxon>
        <taxon>Arthropoda</taxon>
        <taxon>Hexapoda</taxon>
        <taxon>Insecta</taxon>
        <taxon>Pterygota</taxon>
        <taxon>Neoptera</taxon>
        <taxon>Endopterygota</taxon>
        <taxon>Hymenoptera</taxon>
        <taxon>Apocrita</taxon>
        <taxon>Aculeata</taxon>
        <taxon>Formicoidea</taxon>
        <taxon>Formicidae</taxon>
        <taxon>Dorylinae</taxon>
        <taxon>Ooceraea</taxon>
    </lineage>
</organism>
<evidence type="ECO:0000313" key="1">
    <source>
        <dbReference type="EMBL" id="EZA53821.1"/>
    </source>
</evidence>
<accession>A0A026WDR2</accession>
<evidence type="ECO:0000313" key="2">
    <source>
        <dbReference type="Proteomes" id="UP000053097"/>
    </source>
</evidence>
<proteinExistence type="predicted"/>
<gene>
    <name evidence="1" type="ORF">X777_06638</name>
</gene>
<protein>
    <submittedName>
        <fullName evidence="1">Uncharacterized protein</fullName>
    </submittedName>
</protein>
<reference evidence="1 2" key="1">
    <citation type="journal article" date="2014" name="Curr. Biol.">
        <title>The genome of the clonal raider ant Cerapachys biroi.</title>
        <authorList>
            <person name="Oxley P.R."/>
            <person name="Ji L."/>
            <person name="Fetter-Pruneda I."/>
            <person name="McKenzie S.K."/>
            <person name="Li C."/>
            <person name="Hu H."/>
            <person name="Zhang G."/>
            <person name="Kronauer D.J."/>
        </authorList>
    </citation>
    <scope>NUCLEOTIDE SEQUENCE [LARGE SCALE GENOMIC DNA]</scope>
</reference>
<dbReference type="EMBL" id="KK107270">
    <property type="protein sequence ID" value="EZA53821.1"/>
    <property type="molecule type" value="Genomic_DNA"/>
</dbReference>